<evidence type="ECO:0000256" key="4">
    <source>
        <dbReference type="ARBA" id="ARBA00023136"/>
    </source>
</evidence>
<keyword evidence="7" id="KW-1185">Reference proteome</keyword>
<organism evidence="6 7">
    <name type="scientific">Fodinisporobacter ferrooxydans</name>
    <dbReference type="NCBI Taxonomy" id="2901836"/>
    <lineage>
        <taxon>Bacteria</taxon>
        <taxon>Bacillati</taxon>
        <taxon>Bacillota</taxon>
        <taxon>Bacilli</taxon>
        <taxon>Bacillales</taxon>
        <taxon>Alicyclobacillaceae</taxon>
        <taxon>Fodinisporobacter</taxon>
    </lineage>
</organism>
<feature type="transmembrane region" description="Helical" evidence="5">
    <location>
        <begin position="12"/>
        <end position="30"/>
    </location>
</feature>
<dbReference type="InterPro" id="IPR038665">
    <property type="entry name" value="Voltage-dep_anion_channel_sf"/>
</dbReference>
<keyword evidence="2 5" id="KW-0812">Transmembrane</keyword>
<dbReference type="Proteomes" id="UP000830167">
    <property type="component" value="Chromosome"/>
</dbReference>
<feature type="transmembrane region" description="Helical" evidence="5">
    <location>
        <begin position="36"/>
        <end position="56"/>
    </location>
</feature>
<gene>
    <name evidence="6" type="ORF">LSG31_13155</name>
</gene>
<sequence>MKQIKIQAATASASFVMALGILIVGAFQQISFLKFAVGHIATLVLLFFLLGLFACYTRDAIRGVMRTKHFEHPIQSFAIGTWIAATSVTILAILKELPMLKAISLLLFGLNIGLITIYLVQIIRNYIHLFWRESLRTRLERINGIILLACVAVQSIVIAGENLFQNSLPLWIAKLLILLGICFYAVGFLFIISRYVMYHKKEVFLHWDNTNCIIHGAMSITGLACVTSKAFSQDVAAGIWLWVLFCFLIVESFEIIRAIVRIKRYGVKQGILVYSVSQWSRNFTFGMFLAFTIHLSLKESFLQNPVFAIVRMNILHAASYLVLLLFVIETFIFATHIVTRWKSYHQRVSVAA</sequence>
<feature type="transmembrane region" description="Helical" evidence="5">
    <location>
        <begin position="317"/>
        <end position="338"/>
    </location>
</feature>
<keyword evidence="3 5" id="KW-1133">Transmembrane helix</keyword>
<accession>A0ABY4CEF0</accession>
<comment type="subcellular location">
    <subcellularLocation>
        <location evidence="1">Membrane</location>
        <topology evidence="1">Multi-pass membrane protein</topology>
    </subcellularLocation>
</comment>
<name>A0ABY4CEF0_9BACL</name>
<dbReference type="Pfam" id="PF03595">
    <property type="entry name" value="SLAC1"/>
    <property type="match status" value="1"/>
</dbReference>
<protein>
    <submittedName>
        <fullName evidence="6">Uncharacterized protein</fullName>
    </submittedName>
</protein>
<evidence type="ECO:0000256" key="3">
    <source>
        <dbReference type="ARBA" id="ARBA00022989"/>
    </source>
</evidence>
<feature type="transmembrane region" description="Helical" evidence="5">
    <location>
        <begin position="141"/>
        <end position="159"/>
    </location>
</feature>
<dbReference type="Gene3D" id="1.50.10.150">
    <property type="entry name" value="Voltage-dependent anion channel"/>
    <property type="match status" value="1"/>
</dbReference>
<evidence type="ECO:0000313" key="6">
    <source>
        <dbReference type="EMBL" id="UOF88888.1"/>
    </source>
</evidence>
<reference evidence="6" key="1">
    <citation type="submission" date="2021-12" db="EMBL/GenBank/DDBJ databases">
        <title>Alicyclobacillaceae gen. nov., sp. nov., isolated from chalcocite enrichment system.</title>
        <authorList>
            <person name="Jiang Z."/>
        </authorList>
    </citation>
    <scope>NUCLEOTIDE SEQUENCE</scope>
    <source>
        <strain evidence="6">MYW30-H2</strain>
    </source>
</reference>
<proteinExistence type="predicted"/>
<feature type="transmembrane region" description="Helical" evidence="5">
    <location>
        <begin position="100"/>
        <end position="120"/>
    </location>
</feature>
<keyword evidence="4 5" id="KW-0472">Membrane</keyword>
<evidence type="ECO:0000256" key="1">
    <source>
        <dbReference type="ARBA" id="ARBA00004141"/>
    </source>
</evidence>
<dbReference type="EMBL" id="CP089291">
    <property type="protein sequence ID" value="UOF88888.1"/>
    <property type="molecule type" value="Genomic_DNA"/>
</dbReference>
<feature type="transmembrane region" description="Helical" evidence="5">
    <location>
        <begin position="171"/>
        <end position="192"/>
    </location>
</feature>
<dbReference type="InterPro" id="IPR004695">
    <property type="entry name" value="SLAC1/Mae1/Ssu1/TehA"/>
</dbReference>
<evidence type="ECO:0000313" key="7">
    <source>
        <dbReference type="Proteomes" id="UP000830167"/>
    </source>
</evidence>
<feature type="transmembrane region" description="Helical" evidence="5">
    <location>
        <begin position="237"/>
        <end position="259"/>
    </location>
</feature>
<evidence type="ECO:0000256" key="5">
    <source>
        <dbReference type="SAM" id="Phobius"/>
    </source>
</evidence>
<feature type="transmembrane region" description="Helical" evidence="5">
    <location>
        <begin position="77"/>
        <end position="94"/>
    </location>
</feature>
<feature type="transmembrane region" description="Helical" evidence="5">
    <location>
        <begin position="279"/>
        <end position="297"/>
    </location>
</feature>
<evidence type="ECO:0000256" key="2">
    <source>
        <dbReference type="ARBA" id="ARBA00022692"/>
    </source>
</evidence>
<feature type="transmembrane region" description="Helical" evidence="5">
    <location>
        <begin position="212"/>
        <end position="231"/>
    </location>
</feature>
<dbReference type="RefSeq" id="WP_347435568.1">
    <property type="nucleotide sequence ID" value="NZ_CP089291.1"/>
</dbReference>